<keyword evidence="2" id="KW-0067">ATP-binding</keyword>
<evidence type="ECO:0000313" key="5">
    <source>
        <dbReference type="Proteomes" id="UP000029733"/>
    </source>
</evidence>
<gene>
    <name evidence="4" type="ORF">LS71_003020</name>
</gene>
<dbReference type="Pfam" id="PF06414">
    <property type="entry name" value="Zeta_toxin"/>
    <property type="match status" value="1"/>
</dbReference>
<protein>
    <submittedName>
        <fullName evidence="4">ATPase</fullName>
    </submittedName>
</protein>
<dbReference type="Gene3D" id="3.40.50.300">
    <property type="entry name" value="P-loop containing nucleotide triphosphate hydrolases"/>
    <property type="match status" value="1"/>
</dbReference>
<dbReference type="Proteomes" id="UP000029733">
    <property type="component" value="Unassembled WGS sequence"/>
</dbReference>
<name>A0A4U8TCL3_9HELI</name>
<dbReference type="OrthoDB" id="9791543at2"/>
<organism evidence="4 5">
    <name type="scientific">Helicobacter jaachi</name>
    <dbReference type="NCBI Taxonomy" id="1677920"/>
    <lineage>
        <taxon>Bacteria</taxon>
        <taxon>Pseudomonadati</taxon>
        <taxon>Campylobacterota</taxon>
        <taxon>Epsilonproteobacteria</taxon>
        <taxon>Campylobacterales</taxon>
        <taxon>Helicobacteraceae</taxon>
        <taxon>Helicobacter</taxon>
    </lineage>
</organism>
<evidence type="ECO:0000259" key="3">
    <source>
        <dbReference type="Pfam" id="PF06414"/>
    </source>
</evidence>
<dbReference type="InterPro" id="IPR027417">
    <property type="entry name" value="P-loop_NTPase"/>
</dbReference>
<keyword evidence="1" id="KW-0547">Nucleotide-binding</keyword>
<dbReference type="PANTHER" id="PTHR39206">
    <property type="entry name" value="SLL8004 PROTEIN"/>
    <property type="match status" value="1"/>
</dbReference>
<evidence type="ECO:0000313" key="4">
    <source>
        <dbReference type="EMBL" id="TLD97720.1"/>
    </source>
</evidence>
<comment type="caution">
    <text evidence="4">The sequence shown here is derived from an EMBL/GenBank/DDBJ whole genome shotgun (WGS) entry which is preliminary data.</text>
</comment>
<feature type="domain" description="Zeta toxin" evidence="3">
    <location>
        <begin position="11"/>
        <end position="157"/>
    </location>
</feature>
<dbReference type="EMBL" id="JRPR02000001">
    <property type="protein sequence ID" value="TLD97720.1"/>
    <property type="molecule type" value="Genomic_DNA"/>
</dbReference>
<sequence>MHANLTSPILSAPTATFFGGVNGAGKTTFYYNALERGESFGHRINVDEIVSAIGSYRNPIDQIRAGKIALILRNACITQRQDFNQESTLCSRGIFRLFRHLRANNYRIHLIFIRLDSIQTAIERVKIRTDKGGHSVDSALIESRFYKSQAHFAKLLPYCHSAQIFDNSTFDIHARSFTRLPLSTI</sequence>
<dbReference type="RefSeq" id="WP_052057930.1">
    <property type="nucleotide sequence ID" value="NZ_JRPR02000001.1"/>
</dbReference>
<dbReference type="InterPro" id="IPR010488">
    <property type="entry name" value="Zeta_toxin_domain"/>
</dbReference>
<dbReference type="AlphaFoldDB" id="A0A4U8TCL3"/>
<dbReference type="SUPFAM" id="SSF52540">
    <property type="entry name" value="P-loop containing nucleoside triphosphate hydrolases"/>
    <property type="match status" value="1"/>
</dbReference>
<evidence type="ECO:0000256" key="2">
    <source>
        <dbReference type="ARBA" id="ARBA00022840"/>
    </source>
</evidence>
<reference evidence="4 5" key="1">
    <citation type="journal article" date="2014" name="Genome Announc.">
        <title>Draft genome sequences of eight enterohepatic helicobacter species isolated from both laboratory and wild rodents.</title>
        <authorList>
            <person name="Sheh A."/>
            <person name="Shen Z."/>
            <person name="Fox J.G."/>
        </authorList>
    </citation>
    <scope>NUCLEOTIDE SEQUENCE [LARGE SCALE GENOMIC DNA]</scope>
    <source>
        <strain evidence="4 5">MIT 09-6949</strain>
    </source>
</reference>
<evidence type="ECO:0000256" key="1">
    <source>
        <dbReference type="ARBA" id="ARBA00022741"/>
    </source>
</evidence>
<dbReference type="GO" id="GO:0016301">
    <property type="term" value="F:kinase activity"/>
    <property type="evidence" value="ECO:0007669"/>
    <property type="project" value="InterPro"/>
</dbReference>
<dbReference type="GO" id="GO:0005524">
    <property type="term" value="F:ATP binding"/>
    <property type="evidence" value="ECO:0007669"/>
    <property type="project" value="UniProtKB-KW"/>
</dbReference>
<dbReference type="PANTHER" id="PTHR39206:SF1">
    <property type="entry name" value="SLL8004 PROTEIN"/>
    <property type="match status" value="1"/>
</dbReference>
<proteinExistence type="predicted"/>
<keyword evidence="5" id="KW-1185">Reference proteome</keyword>
<accession>A0A4U8TCL3</accession>